<dbReference type="RefSeq" id="WP_055118728.1">
    <property type="nucleotide sequence ID" value="NZ_CXWA01000008.1"/>
</dbReference>
<sequence>MHWLLQEFEDTHKLAEALDRLGIPYSWHKVVPFVGDLIPEPDIPITDAVVMFGSYTLWRYAKARGYRPGIFRLRPFVHEKSWQPFLLNGADALFLTIRDFPEQLADDGRSWFIRPVDDSKEEPGNVKATDEILRMAENVIALKEDEIPNGSLRHDTLLMLTEPVRILKEWRLWAINGTIVTWSLYKEGSRVVYRHEIDEDALQFAQEMVDRNAGYSPAYVLDICRTGQGLKLLETNCINAAGFYAANLVKLASAVDGLGKTEATPEDD</sequence>
<accession>A0A0M6ZJY9</accession>
<evidence type="ECO:0000313" key="3">
    <source>
        <dbReference type="Proteomes" id="UP000049983"/>
    </source>
</evidence>
<proteinExistence type="predicted"/>
<dbReference type="STRING" id="311410.LA5095_04390"/>
<dbReference type="GeneID" id="97671615"/>
<dbReference type="Pfam" id="PF14243">
    <property type="entry name" value="R2K_3"/>
    <property type="match status" value="1"/>
</dbReference>
<protein>
    <recommendedName>
        <fullName evidence="1">ATP-grasp domain-containing protein</fullName>
    </recommendedName>
</protein>
<organism evidence="2 3">
    <name type="scientific">Roseibium album</name>
    <dbReference type="NCBI Taxonomy" id="311410"/>
    <lineage>
        <taxon>Bacteria</taxon>
        <taxon>Pseudomonadati</taxon>
        <taxon>Pseudomonadota</taxon>
        <taxon>Alphaproteobacteria</taxon>
        <taxon>Hyphomicrobiales</taxon>
        <taxon>Stappiaceae</taxon>
        <taxon>Roseibium</taxon>
    </lineage>
</organism>
<dbReference type="InterPro" id="IPR025643">
    <property type="entry name" value="R2K_3"/>
</dbReference>
<keyword evidence="3" id="KW-1185">Reference proteome</keyword>
<gene>
    <name evidence="2" type="ORF">LA5096_04313</name>
</gene>
<dbReference type="AlphaFoldDB" id="A0A0M6ZJY9"/>
<evidence type="ECO:0000259" key="1">
    <source>
        <dbReference type="Pfam" id="PF14243"/>
    </source>
</evidence>
<evidence type="ECO:0000313" key="2">
    <source>
        <dbReference type="EMBL" id="CTQ75316.1"/>
    </source>
</evidence>
<dbReference type="EMBL" id="CXWC01000012">
    <property type="protein sequence ID" value="CTQ75316.1"/>
    <property type="molecule type" value="Genomic_DNA"/>
</dbReference>
<feature type="domain" description="ATP-grasp" evidence="1">
    <location>
        <begin position="121"/>
        <end position="250"/>
    </location>
</feature>
<dbReference type="OrthoDB" id="8338483at2"/>
<dbReference type="Proteomes" id="UP000049983">
    <property type="component" value="Unassembled WGS sequence"/>
</dbReference>
<reference evidence="3" key="1">
    <citation type="submission" date="2015-07" db="EMBL/GenBank/DDBJ databases">
        <authorList>
            <person name="Rodrigo-Torres Lidia"/>
            <person name="Arahal R.David."/>
        </authorList>
    </citation>
    <scope>NUCLEOTIDE SEQUENCE [LARGE SCALE GENOMIC DNA]</scope>
    <source>
        <strain evidence="3">CECT 5096</strain>
    </source>
</reference>
<name>A0A0M6ZJY9_9HYPH</name>